<protein>
    <submittedName>
        <fullName evidence="1">Uncharacterized protein</fullName>
    </submittedName>
</protein>
<proteinExistence type="predicted"/>
<accession>A0A481ZED3</accession>
<gene>
    <name evidence="1" type="ORF">LCPAC406_00890</name>
</gene>
<dbReference type="EMBL" id="MK500605">
    <property type="protein sequence ID" value="QBK93775.1"/>
    <property type="molecule type" value="Genomic_DNA"/>
</dbReference>
<reference evidence="1" key="1">
    <citation type="journal article" date="2019" name="MBio">
        <title>Virus Genomes from Deep Sea Sediments Expand the Ocean Megavirome and Support Independent Origins of Viral Gigantism.</title>
        <authorList>
            <person name="Backstrom D."/>
            <person name="Yutin N."/>
            <person name="Jorgensen S.L."/>
            <person name="Dharamshi J."/>
            <person name="Homa F."/>
            <person name="Zaremba-Niedwiedzka K."/>
            <person name="Spang A."/>
            <person name="Wolf Y.I."/>
            <person name="Koonin E.V."/>
            <person name="Ettema T.J."/>
        </authorList>
    </citation>
    <scope>NUCLEOTIDE SEQUENCE</scope>
</reference>
<organism evidence="1">
    <name type="scientific">Pithovirus LCPAC406</name>
    <dbReference type="NCBI Taxonomy" id="2506599"/>
    <lineage>
        <taxon>Viruses</taxon>
        <taxon>Pithoviruses</taxon>
    </lineage>
</organism>
<name>A0A481ZED3_9VIRU</name>
<evidence type="ECO:0000313" key="1">
    <source>
        <dbReference type="EMBL" id="QBK93775.1"/>
    </source>
</evidence>
<sequence>MDNLDTTFSQNSVVLLTQDMFEEEKEKRSMMTLFYTDSTLTKLWGAVASQTPGPLFSAVKQVKTGETSKTLILVCREGISPEEYCGEITFNAIAEYALKEFY</sequence>